<evidence type="ECO:0000313" key="1">
    <source>
        <dbReference type="EMBL" id="KAF0703096.1"/>
    </source>
</evidence>
<dbReference type="AlphaFoldDB" id="A0A6G0VNJ0"/>
<comment type="caution">
    <text evidence="1">The sequence shown here is derived from an EMBL/GenBank/DDBJ whole genome shotgun (WGS) entry which is preliminary data.</text>
</comment>
<keyword evidence="2" id="KW-1185">Reference proteome</keyword>
<gene>
    <name evidence="1" type="ORF">FWK35_00033211</name>
</gene>
<feature type="non-terminal residue" evidence="1">
    <location>
        <position position="66"/>
    </location>
</feature>
<dbReference type="OrthoDB" id="6243574at2759"/>
<name>A0A6G0VNJ0_APHCR</name>
<evidence type="ECO:0000313" key="2">
    <source>
        <dbReference type="Proteomes" id="UP000478052"/>
    </source>
</evidence>
<protein>
    <submittedName>
        <fullName evidence="1">Reverse transcriptase domain-containing protein</fullName>
    </submittedName>
</protein>
<keyword evidence="1" id="KW-0548">Nucleotidyltransferase</keyword>
<sequence>MVPRTVPLLTSEECEFRKNKGMISLDLMKAYDTTWKPHILTSLSKVFSQNQMFNFIKNFLKTRTFQ</sequence>
<keyword evidence="1" id="KW-0695">RNA-directed DNA polymerase</keyword>
<dbReference type="EMBL" id="VUJU01014038">
    <property type="protein sequence ID" value="KAF0703096.1"/>
    <property type="molecule type" value="Genomic_DNA"/>
</dbReference>
<accession>A0A6G0VNJ0</accession>
<keyword evidence="1" id="KW-0808">Transferase</keyword>
<organism evidence="1 2">
    <name type="scientific">Aphis craccivora</name>
    <name type="common">Cowpea aphid</name>
    <dbReference type="NCBI Taxonomy" id="307492"/>
    <lineage>
        <taxon>Eukaryota</taxon>
        <taxon>Metazoa</taxon>
        <taxon>Ecdysozoa</taxon>
        <taxon>Arthropoda</taxon>
        <taxon>Hexapoda</taxon>
        <taxon>Insecta</taxon>
        <taxon>Pterygota</taxon>
        <taxon>Neoptera</taxon>
        <taxon>Paraneoptera</taxon>
        <taxon>Hemiptera</taxon>
        <taxon>Sternorrhyncha</taxon>
        <taxon>Aphidomorpha</taxon>
        <taxon>Aphidoidea</taxon>
        <taxon>Aphididae</taxon>
        <taxon>Aphidini</taxon>
        <taxon>Aphis</taxon>
        <taxon>Aphis</taxon>
    </lineage>
</organism>
<proteinExistence type="predicted"/>
<reference evidence="1 2" key="1">
    <citation type="submission" date="2019-08" db="EMBL/GenBank/DDBJ databases">
        <title>Whole genome of Aphis craccivora.</title>
        <authorList>
            <person name="Voronova N.V."/>
            <person name="Shulinski R.S."/>
            <person name="Bandarenka Y.V."/>
            <person name="Zhorov D.G."/>
            <person name="Warner D."/>
        </authorList>
    </citation>
    <scope>NUCLEOTIDE SEQUENCE [LARGE SCALE GENOMIC DNA]</scope>
    <source>
        <strain evidence="1">180601</strain>
        <tissue evidence="1">Whole Body</tissue>
    </source>
</reference>
<dbReference type="GO" id="GO:0003964">
    <property type="term" value="F:RNA-directed DNA polymerase activity"/>
    <property type="evidence" value="ECO:0007669"/>
    <property type="project" value="UniProtKB-KW"/>
</dbReference>
<dbReference type="Proteomes" id="UP000478052">
    <property type="component" value="Unassembled WGS sequence"/>
</dbReference>